<dbReference type="Pfam" id="PF13445">
    <property type="entry name" value="zf-RING_UBOX"/>
    <property type="match status" value="1"/>
</dbReference>
<dbReference type="PANTHER" id="PTHR12170:SF3">
    <property type="entry name" value="GH10162P"/>
    <property type="match status" value="1"/>
</dbReference>
<sequence>MQENQYDQLLKDVERIKKCSLITKQEISKSIDSVLELLVEAKHQINEPMEIEDQEVRRRKIKDSINNLDEKLREKKPLKSVIDSHKKYFQYLSKYGKNIEKIFKSDINNVFKDTLVSFEKECVNEAIAEHLLIEKKFELYENFLKETGLSHKIDKEKQNILKTIQKIFDEFQTNQLNEAIKWAQTKKEELEDLDSPLLFYLHRLQFIQNLQKGKMESIQYARKHFKDFFNQKKFADQAQQVMFYILLENGKIQDHCQLDQSYKQVEELLLDNYCKIYNLTIKSALLQCLIAGTLALPKFLKYTQISSMDEELKDYHNKNEYPIEVEIGKDFKYHSIFVCPISRDVIEPDQNPVWLTCGHVISEASMKKITASANKEKFKCPTCPKEMTARETKKIYF</sequence>
<dbReference type="InParanoid" id="Q24DE5"/>
<dbReference type="GeneID" id="7835485"/>
<dbReference type="EMBL" id="GG662329">
    <property type="protein sequence ID" value="EAS05796.2"/>
    <property type="molecule type" value="Genomic_DNA"/>
</dbReference>
<reference evidence="10" key="1">
    <citation type="journal article" date="2006" name="PLoS Biol.">
        <title>Macronuclear genome sequence of the ciliate Tetrahymena thermophila, a model eukaryote.</title>
        <authorList>
            <person name="Eisen J.A."/>
            <person name="Coyne R.S."/>
            <person name="Wu M."/>
            <person name="Wu D."/>
            <person name="Thiagarajan M."/>
            <person name="Wortman J.R."/>
            <person name="Badger J.H."/>
            <person name="Ren Q."/>
            <person name="Amedeo P."/>
            <person name="Jones K.M."/>
            <person name="Tallon L.J."/>
            <person name="Delcher A.L."/>
            <person name="Salzberg S.L."/>
            <person name="Silva J.C."/>
            <person name="Haas B.J."/>
            <person name="Majoros W.H."/>
            <person name="Farzad M."/>
            <person name="Carlton J.M."/>
            <person name="Smith R.K. Jr."/>
            <person name="Garg J."/>
            <person name="Pearlman R.E."/>
            <person name="Karrer K.M."/>
            <person name="Sun L."/>
            <person name="Manning G."/>
            <person name="Elde N.C."/>
            <person name="Turkewitz A.P."/>
            <person name="Asai D.J."/>
            <person name="Wilkes D.E."/>
            <person name="Wang Y."/>
            <person name="Cai H."/>
            <person name="Collins K."/>
            <person name="Stewart B.A."/>
            <person name="Lee S.R."/>
            <person name="Wilamowska K."/>
            <person name="Weinberg Z."/>
            <person name="Ruzzo W.L."/>
            <person name="Wloga D."/>
            <person name="Gaertig J."/>
            <person name="Frankel J."/>
            <person name="Tsao C.-C."/>
            <person name="Gorovsky M.A."/>
            <person name="Keeling P.J."/>
            <person name="Waller R.F."/>
            <person name="Patron N.J."/>
            <person name="Cherry J.M."/>
            <person name="Stover N.A."/>
            <person name="Krieger C.J."/>
            <person name="del Toro C."/>
            <person name="Ryder H.F."/>
            <person name="Williamson S.C."/>
            <person name="Barbeau R.A."/>
            <person name="Hamilton E.P."/>
            <person name="Orias E."/>
        </authorList>
    </citation>
    <scope>NUCLEOTIDE SEQUENCE [LARGE SCALE GENOMIC DNA]</scope>
    <source>
        <strain evidence="10">SB210</strain>
    </source>
</reference>
<evidence type="ECO:0000256" key="1">
    <source>
        <dbReference type="ARBA" id="ARBA00004496"/>
    </source>
</evidence>
<name>Q24DE5_TETTS</name>
<dbReference type="InterPro" id="IPR024964">
    <property type="entry name" value="CTLH/CRA"/>
</dbReference>
<dbReference type="GO" id="GO:0043161">
    <property type="term" value="P:proteasome-mediated ubiquitin-dependent protein catabolic process"/>
    <property type="evidence" value="ECO:0007669"/>
    <property type="project" value="InterPro"/>
</dbReference>
<dbReference type="PANTHER" id="PTHR12170">
    <property type="entry name" value="MACROPHAGE ERYTHROBLAST ATTACHER-RELATED"/>
    <property type="match status" value="1"/>
</dbReference>
<dbReference type="GO" id="GO:0061630">
    <property type="term" value="F:ubiquitin protein ligase activity"/>
    <property type="evidence" value="ECO:0007669"/>
    <property type="project" value="InterPro"/>
</dbReference>
<dbReference type="GO" id="GO:0005634">
    <property type="term" value="C:nucleus"/>
    <property type="evidence" value="ECO:0007669"/>
    <property type="project" value="TreeGrafter"/>
</dbReference>
<dbReference type="HOGENOM" id="CLU_020227_3_1_1"/>
<dbReference type="PROSITE" id="PS51867">
    <property type="entry name" value="ZF_RING_GID"/>
    <property type="match status" value="1"/>
</dbReference>
<protein>
    <submittedName>
        <fullName evidence="9">Ran-binding protein in the microtubule-organising centre protein</fullName>
    </submittedName>
</protein>
<keyword evidence="4 6" id="KW-0863">Zinc-finger</keyword>
<dbReference type="PROSITE" id="PS50897">
    <property type="entry name" value="CTLH"/>
    <property type="match status" value="1"/>
</dbReference>
<organism evidence="9 10">
    <name type="scientific">Tetrahymena thermophila (strain SB210)</name>
    <dbReference type="NCBI Taxonomy" id="312017"/>
    <lineage>
        <taxon>Eukaryota</taxon>
        <taxon>Sar</taxon>
        <taxon>Alveolata</taxon>
        <taxon>Ciliophora</taxon>
        <taxon>Intramacronucleata</taxon>
        <taxon>Oligohymenophorea</taxon>
        <taxon>Hymenostomatida</taxon>
        <taxon>Tetrahymenina</taxon>
        <taxon>Tetrahymenidae</taxon>
        <taxon>Tetrahymena</taxon>
    </lineage>
</organism>
<evidence type="ECO:0000256" key="4">
    <source>
        <dbReference type="ARBA" id="ARBA00022771"/>
    </source>
</evidence>
<dbReference type="GO" id="GO:0034657">
    <property type="term" value="C:GID complex"/>
    <property type="evidence" value="ECO:0007669"/>
    <property type="project" value="TreeGrafter"/>
</dbReference>
<dbReference type="Proteomes" id="UP000009168">
    <property type="component" value="Unassembled WGS sequence"/>
</dbReference>
<proteinExistence type="predicted"/>
<evidence type="ECO:0000313" key="9">
    <source>
        <dbReference type="EMBL" id="EAS05796.2"/>
    </source>
</evidence>
<dbReference type="Pfam" id="PF10607">
    <property type="entry name" value="CTLH"/>
    <property type="match status" value="1"/>
</dbReference>
<dbReference type="InterPro" id="IPR045098">
    <property type="entry name" value="Fyv10_fam"/>
</dbReference>
<dbReference type="FunFam" id="3.30.40.10:FF:000143">
    <property type="entry name" value="Regulator of gluconeogenesis Rmd5"/>
    <property type="match status" value="1"/>
</dbReference>
<keyword evidence="3" id="KW-0479">Metal-binding</keyword>
<feature type="domain" description="CTLH" evidence="7">
    <location>
        <begin position="175"/>
        <end position="217"/>
    </location>
</feature>
<dbReference type="OrthoDB" id="1933281at2759"/>
<dbReference type="GO" id="GO:0005737">
    <property type="term" value="C:cytoplasm"/>
    <property type="evidence" value="ECO:0007669"/>
    <property type="project" value="UniProtKB-SubCell"/>
</dbReference>
<dbReference type="Gene3D" id="3.30.40.10">
    <property type="entry name" value="Zinc/RING finger domain, C3HC4 (zinc finger)"/>
    <property type="match status" value="1"/>
</dbReference>
<evidence type="ECO:0000259" key="7">
    <source>
        <dbReference type="PROSITE" id="PS50897"/>
    </source>
</evidence>
<dbReference type="RefSeq" id="XP_001026041.2">
    <property type="nucleotide sequence ID" value="XM_001026041.2"/>
</dbReference>
<keyword evidence="5" id="KW-0862">Zinc</keyword>
<dbReference type="STRING" id="312017.Q24DE5"/>
<gene>
    <name evidence="9" type="ORF">TTHERM_01262820</name>
</gene>
<evidence type="ECO:0000256" key="5">
    <source>
        <dbReference type="ARBA" id="ARBA00022833"/>
    </source>
</evidence>
<dbReference type="CDD" id="cd16652">
    <property type="entry name" value="dRING_Rmd5p-like"/>
    <property type="match status" value="1"/>
</dbReference>
<comment type="subcellular location">
    <subcellularLocation>
        <location evidence="1">Cytoplasm</location>
    </subcellularLocation>
</comment>
<evidence type="ECO:0000313" key="10">
    <source>
        <dbReference type="Proteomes" id="UP000009168"/>
    </source>
</evidence>
<dbReference type="InterPro" id="IPR006595">
    <property type="entry name" value="CTLH_C"/>
</dbReference>
<feature type="zinc finger region" description="RING-Gid-type" evidence="6">
    <location>
        <begin position="339"/>
        <end position="383"/>
    </location>
</feature>
<evidence type="ECO:0000259" key="8">
    <source>
        <dbReference type="PROSITE" id="PS51867"/>
    </source>
</evidence>
<feature type="domain" description="RING-Gid-type" evidence="8">
    <location>
        <begin position="339"/>
        <end position="383"/>
    </location>
</feature>
<dbReference type="KEGG" id="tet:TTHERM_01262820"/>
<dbReference type="GO" id="GO:0008270">
    <property type="term" value="F:zinc ion binding"/>
    <property type="evidence" value="ECO:0007669"/>
    <property type="project" value="UniProtKB-KW"/>
</dbReference>
<evidence type="ECO:0000256" key="3">
    <source>
        <dbReference type="ARBA" id="ARBA00022723"/>
    </source>
</evidence>
<dbReference type="InterPro" id="IPR044063">
    <property type="entry name" value="ZF_RING_GID"/>
</dbReference>
<evidence type="ECO:0000256" key="6">
    <source>
        <dbReference type="PROSITE-ProRule" id="PRU01215"/>
    </source>
</evidence>
<dbReference type="InterPro" id="IPR013083">
    <property type="entry name" value="Znf_RING/FYVE/PHD"/>
</dbReference>
<keyword evidence="10" id="KW-1185">Reference proteome</keyword>
<keyword evidence="2" id="KW-0963">Cytoplasm</keyword>
<dbReference type="InterPro" id="IPR027370">
    <property type="entry name" value="Znf-RING_euk"/>
</dbReference>
<evidence type="ECO:0000256" key="2">
    <source>
        <dbReference type="ARBA" id="ARBA00022490"/>
    </source>
</evidence>
<dbReference type="SUPFAM" id="SSF57850">
    <property type="entry name" value="RING/U-box"/>
    <property type="match status" value="1"/>
</dbReference>
<dbReference type="SMART" id="SM00668">
    <property type="entry name" value="CTLH"/>
    <property type="match status" value="1"/>
</dbReference>
<accession>Q24DE5</accession>
<dbReference type="InterPro" id="IPR037683">
    <property type="entry name" value="Rmd5_dRing"/>
</dbReference>
<dbReference type="AlphaFoldDB" id="Q24DE5"/>